<dbReference type="GO" id="GO:0005576">
    <property type="term" value="C:extracellular region"/>
    <property type="evidence" value="ECO:0007669"/>
    <property type="project" value="TreeGrafter"/>
</dbReference>
<proteinExistence type="predicted"/>
<sequence length="237" mass="26125">MQLSVFLFAAVASAYTHFTRQDDPSTTYRMAIASIAHDVQAYTTQVTTFSGISNRTTFVDAISQLEDTVSESITTIQTLPSLDEEDTMIVSIDILNLDDSIKAAITNTTNQQILFSASCLGPTILQFLQTAQTSLGTMILQLSTKLDPSFQDIINNVHDDFLNAFQTGIDTFADPTSWTNSVSSTTTKASSTSGTKITSSLTTMQTSTTCTKKTSNHHHTRNSPPYEYRRKPYTGWW</sequence>
<dbReference type="AlphaFoldDB" id="A0A139I5E2"/>
<accession>A0A139I5E2</accession>
<dbReference type="EMBL" id="LFZO01000298">
    <property type="protein sequence ID" value="KXT09908.1"/>
    <property type="molecule type" value="Genomic_DNA"/>
</dbReference>
<feature type="chain" id="PRO_5007297191" description="Cell wall galactomannoprotein" evidence="1">
    <location>
        <begin position="22"/>
        <end position="237"/>
    </location>
</feature>
<dbReference type="InterPro" id="IPR021054">
    <property type="entry name" value="Cell_wall_mannoprotein_1"/>
</dbReference>
<dbReference type="PANTHER" id="PTHR38123">
    <property type="entry name" value="CELL WALL SERINE-THREONINE-RICH GALACTOMANNOPROTEIN MP1 (AFU_ORTHOLOGUE AFUA_4G03240)"/>
    <property type="match status" value="1"/>
</dbReference>
<gene>
    <name evidence="2" type="ORF">AC579_9495</name>
</gene>
<evidence type="ECO:0000313" key="2">
    <source>
        <dbReference type="EMBL" id="KXT09908.1"/>
    </source>
</evidence>
<evidence type="ECO:0000313" key="3">
    <source>
        <dbReference type="Proteomes" id="UP000073492"/>
    </source>
</evidence>
<dbReference type="Pfam" id="PF12296">
    <property type="entry name" value="HsbA"/>
    <property type="match status" value="1"/>
</dbReference>
<comment type="caution">
    <text evidence="2">The sequence shown here is derived from an EMBL/GenBank/DDBJ whole genome shotgun (WGS) entry which is preliminary data.</text>
</comment>
<evidence type="ECO:0000256" key="1">
    <source>
        <dbReference type="SAM" id="SignalP"/>
    </source>
</evidence>
<reference evidence="2 3" key="1">
    <citation type="submission" date="2015-07" db="EMBL/GenBank/DDBJ databases">
        <title>Comparative genomics of the Sigatoka disease complex on banana suggests a link between parallel evolutionary changes in Pseudocercospora fijiensis and Pseudocercospora eumusae and increased virulence on the banana host.</title>
        <authorList>
            <person name="Chang T.-C."/>
            <person name="Salvucci A."/>
            <person name="Crous P.W."/>
            <person name="Stergiopoulos I."/>
        </authorList>
    </citation>
    <scope>NUCLEOTIDE SEQUENCE [LARGE SCALE GENOMIC DNA]</scope>
    <source>
        <strain evidence="2 3">CBS 116634</strain>
    </source>
</reference>
<feature type="signal peptide" evidence="1">
    <location>
        <begin position="1"/>
        <end position="21"/>
    </location>
</feature>
<organism evidence="2 3">
    <name type="scientific">Pseudocercospora musae</name>
    <dbReference type="NCBI Taxonomy" id="113226"/>
    <lineage>
        <taxon>Eukaryota</taxon>
        <taxon>Fungi</taxon>
        <taxon>Dikarya</taxon>
        <taxon>Ascomycota</taxon>
        <taxon>Pezizomycotina</taxon>
        <taxon>Dothideomycetes</taxon>
        <taxon>Dothideomycetidae</taxon>
        <taxon>Mycosphaerellales</taxon>
        <taxon>Mycosphaerellaceae</taxon>
        <taxon>Pseudocercospora</taxon>
    </lineage>
</organism>
<evidence type="ECO:0008006" key="4">
    <source>
        <dbReference type="Google" id="ProtNLM"/>
    </source>
</evidence>
<protein>
    <recommendedName>
        <fullName evidence="4">Cell wall galactomannoprotein</fullName>
    </recommendedName>
</protein>
<dbReference type="PANTHER" id="PTHR38123:SF6">
    <property type="entry name" value="CELL WALL SERINE-THREONINE-RICH GALACTOMANNOPROTEIN MP1 (AFU_ORTHOLOGUE AFUA_4G03240)"/>
    <property type="match status" value="1"/>
</dbReference>
<keyword evidence="3" id="KW-1185">Reference proteome</keyword>
<dbReference type="Proteomes" id="UP000073492">
    <property type="component" value="Unassembled WGS sequence"/>
</dbReference>
<keyword evidence="1" id="KW-0732">Signal</keyword>
<name>A0A139I5E2_9PEZI</name>
<dbReference type="Gene3D" id="1.20.1280.140">
    <property type="match status" value="1"/>
</dbReference>